<evidence type="ECO:0000256" key="1">
    <source>
        <dbReference type="ARBA" id="ARBA00007473"/>
    </source>
</evidence>
<feature type="compositionally biased region" description="Basic residues" evidence="2">
    <location>
        <begin position="555"/>
        <end position="566"/>
    </location>
</feature>
<dbReference type="Proteomes" id="UP000243015">
    <property type="component" value="Unassembled WGS sequence"/>
</dbReference>
<proteinExistence type="inferred from homology"/>
<evidence type="ECO:0000256" key="2">
    <source>
        <dbReference type="SAM" id="MobiDB-lite"/>
    </source>
</evidence>
<feature type="region of interest" description="Disordered" evidence="2">
    <location>
        <begin position="159"/>
        <end position="178"/>
    </location>
</feature>
<feature type="region of interest" description="Disordered" evidence="2">
    <location>
        <begin position="252"/>
        <end position="272"/>
    </location>
</feature>
<comment type="caution">
    <text evidence="4">The sequence shown here is derived from an EMBL/GenBank/DDBJ whole genome shotgun (WGS) entry which is preliminary data.</text>
</comment>
<name>A0A178ETP1_TRIRU</name>
<accession>A0A178ETP1</accession>
<sequence>MEPPNKRQKKVLFAESGSEDEAVTEDFKLNVNKEYARRFEYNKKREEMVQLENKLGKRSLSKSKPPADEEEDEEESDSEDSEEEDDAAELVTEALDEEIAATLQAIRSKDPKVYDPNAKFYTTLDETENAEGIKSEASKAEKPMYLKDYHRQNLLSGQAAVEDDKEAAPKTYAQEQEDLKRSIVKEMHSTAENGEHDEEEEDDGFLVRKEKIPMPKSDRPTITDKDVAEADQDPELFLSNFMASRAWVATSKSSFQPLESDDEEEDKKAEQFEEAYNLRFEDPNKLNEVIRTHARDTTNKYSVRREEVSGRKRQRELERQRKEEEKKQREEERARLRKLKIEELEEKLAKIKKAAGVKSSDFADEDWGRFLDEGWDDEKWEQEMKRRFGDEYYAANEEEDESGDEEGGSPKKRRLKKPKWDDDIDIGDLVPDFDEDLDVDIDMDDEDEDEGAEGESQSGGKKSKKQMLQEKKDKQKEAKRERRKIEALADKSLELEPSLLPGSSKKFGGTFRYRESSPVSFGLTARDILMADDAQLNQYAGLKKLASFRDAEKKRRDHKRLGKKARLREWRKQTFGTEEPPELTAEAVPAGSTGNADGETTVDIREGSSKRRKRPDDLQSFSLEQPELRCTKAATTASTPYCASSLSLQHAGAGLPCVPAVPALPPSWRQQEGQLTVSLPRNGRAKSPACCTSCLRLWVASPSAPPPPAPASSLALPPWRRRGGYLGSAREARPPMSGLWFCPEWILQQQQAQRLVASSQ</sequence>
<dbReference type="GO" id="GO:0005730">
    <property type="term" value="C:nucleolus"/>
    <property type="evidence" value="ECO:0007669"/>
    <property type="project" value="TreeGrafter"/>
</dbReference>
<dbReference type="Pfam" id="PF05178">
    <property type="entry name" value="Kri1"/>
    <property type="match status" value="1"/>
</dbReference>
<dbReference type="GO" id="GO:0000447">
    <property type="term" value="P:endonucleolytic cleavage in ITS1 to separate SSU-rRNA from 5.8S rRNA and LSU-rRNA from tricistronic rRNA transcript (SSU-rRNA, 5.8S rRNA, LSU-rRNA)"/>
    <property type="evidence" value="ECO:0007669"/>
    <property type="project" value="TreeGrafter"/>
</dbReference>
<feature type="compositionally biased region" description="Basic and acidic residues" evidence="2">
    <location>
        <begin position="467"/>
        <end position="488"/>
    </location>
</feature>
<evidence type="ECO:0000313" key="5">
    <source>
        <dbReference type="Proteomes" id="UP000243015"/>
    </source>
</evidence>
<gene>
    <name evidence="4" type="ORF">A7C99_5857</name>
</gene>
<feature type="compositionally biased region" description="Acidic residues" evidence="2">
    <location>
        <begin position="195"/>
        <end position="204"/>
    </location>
</feature>
<dbReference type="EMBL" id="LHPM01000018">
    <property type="protein sequence ID" value="OAL63462.1"/>
    <property type="molecule type" value="Genomic_DNA"/>
</dbReference>
<dbReference type="InterPro" id="IPR018034">
    <property type="entry name" value="Kri1"/>
</dbReference>
<dbReference type="Pfam" id="PF12936">
    <property type="entry name" value="Kri1_C"/>
    <property type="match status" value="1"/>
</dbReference>
<dbReference type="VEuPathDB" id="FungiDB:TERG_00437"/>
<feature type="region of interest" description="Disordered" evidence="2">
    <location>
        <begin position="291"/>
        <end position="333"/>
    </location>
</feature>
<comment type="similarity">
    <text evidence="1">Belongs to the KRI1 family.</text>
</comment>
<evidence type="ECO:0000259" key="3">
    <source>
        <dbReference type="Pfam" id="PF12936"/>
    </source>
</evidence>
<feature type="compositionally biased region" description="Acidic residues" evidence="2">
    <location>
        <begin position="396"/>
        <end position="407"/>
    </location>
</feature>
<feature type="region of interest" description="Disordered" evidence="2">
    <location>
        <begin position="185"/>
        <end position="227"/>
    </location>
</feature>
<dbReference type="AlphaFoldDB" id="A0A178ETP1"/>
<dbReference type="PANTHER" id="PTHR14490">
    <property type="entry name" value="ZINC FINGER, ZZ TYPE"/>
    <property type="match status" value="1"/>
</dbReference>
<feature type="domain" description="Kri1-like C-terminal" evidence="3">
    <location>
        <begin position="484"/>
        <end position="574"/>
    </location>
</feature>
<feature type="compositionally biased region" description="Basic and acidic residues" evidence="2">
    <location>
        <begin position="602"/>
        <end position="617"/>
    </location>
</feature>
<evidence type="ECO:0000313" key="4">
    <source>
        <dbReference type="EMBL" id="OAL63462.1"/>
    </source>
</evidence>
<dbReference type="PANTHER" id="PTHR14490:SF5">
    <property type="entry name" value="PROTEIN KRI1 HOMOLOG"/>
    <property type="match status" value="1"/>
</dbReference>
<dbReference type="InterPro" id="IPR024626">
    <property type="entry name" value="Kri1-like_C"/>
</dbReference>
<organism evidence="4 5">
    <name type="scientific">Trichophyton rubrum</name>
    <name type="common">Athlete's foot fungus</name>
    <name type="synonym">Epidermophyton rubrum</name>
    <dbReference type="NCBI Taxonomy" id="5551"/>
    <lineage>
        <taxon>Eukaryota</taxon>
        <taxon>Fungi</taxon>
        <taxon>Dikarya</taxon>
        <taxon>Ascomycota</taxon>
        <taxon>Pezizomycotina</taxon>
        <taxon>Eurotiomycetes</taxon>
        <taxon>Eurotiomycetidae</taxon>
        <taxon>Onygenales</taxon>
        <taxon>Arthrodermataceae</taxon>
        <taxon>Trichophyton</taxon>
    </lineage>
</organism>
<feature type="region of interest" description="Disordered" evidence="2">
    <location>
        <begin position="391"/>
        <end position="488"/>
    </location>
</feature>
<feature type="compositionally biased region" description="Acidic residues" evidence="2">
    <location>
        <begin position="68"/>
        <end position="90"/>
    </location>
</feature>
<dbReference type="GO" id="GO:0030686">
    <property type="term" value="C:90S preribosome"/>
    <property type="evidence" value="ECO:0007669"/>
    <property type="project" value="TreeGrafter"/>
</dbReference>
<feature type="region of interest" description="Disordered" evidence="2">
    <location>
        <begin position="51"/>
        <end position="90"/>
    </location>
</feature>
<protein>
    <submittedName>
        <fullName evidence="4">Ribosome biogenesis protein Kri1</fullName>
    </submittedName>
</protein>
<feature type="region of interest" description="Disordered" evidence="2">
    <location>
        <begin position="1"/>
        <end position="22"/>
    </location>
</feature>
<reference evidence="4 5" key="1">
    <citation type="submission" date="2016-05" db="EMBL/GenBank/DDBJ databases">
        <title>Genome sequencing of Trichophyton rubrum CMCC(F)T1i isolated from hair.</title>
        <authorList>
            <person name="Zhan P."/>
            <person name="Tao Y."/>
            <person name="Liu W."/>
        </authorList>
    </citation>
    <scope>NUCLEOTIDE SEQUENCE [LARGE SCALE GENOMIC DNA]</scope>
    <source>
        <strain evidence="5">CMCC(F)T1i</strain>
    </source>
</reference>
<feature type="region of interest" description="Disordered" evidence="2">
    <location>
        <begin position="549"/>
        <end position="624"/>
    </location>
</feature>
<feature type="compositionally biased region" description="Acidic residues" evidence="2">
    <location>
        <begin position="422"/>
        <end position="453"/>
    </location>
</feature>
<feature type="compositionally biased region" description="Basic and acidic residues" evidence="2">
    <location>
        <begin position="205"/>
        <end position="227"/>
    </location>
</feature>
<feature type="compositionally biased region" description="Basic residues" evidence="2">
    <location>
        <begin position="1"/>
        <end position="10"/>
    </location>
</feature>